<evidence type="ECO:0000313" key="2">
    <source>
        <dbReference type="EMBL" id="SBT31918.1"/>
    </source>
</evidence>
<sequence length="166" mass="19291">MIKDYHALKAKECTSLSCTYKVFTTHEYACASVYVSTLTRRYGVIKKKKERKRERERWHNERRSSQTECLPKSSSPLPPFHNHPQGFKIAYSPIGRVRISALVSLSAHISCQLPYAHAHAHTYTYTYTYTYTIIYGAHLGMYMFEFTSLTPVCQQNGDKANRKRKK</sequence>
<dbReference type="AlphaFoldDB" id="A0A1A8YK49"/>
<evidence type="ECO:0000256" key="1">
    <source>
        <dbReference type="SAM" id="MobiDB-lite"/>
    </source>
</evidence>
<organism evidence="2 3">
    <name type="scientific">Plasmodium ovale wallikeri</name>
    <dbReference type="NCBI Taxonomy" id="864142"/>
    <lineage>
        <taxon>Eukaryota</taxon>
        <taxon>Sar</taxon>
        <taxon>Alveolata</taxon>
        <taxon>Apicomplexa</taxon>
        <taxon>Aconoidasida</taxon>
        <taxon>Haemosporida</taxon>
        <taxon>Plasmodiidae</taxon>
        <taxon>Plasmodium</taxon>
        <taxon>Plasmodium (Plasmodium)</taxon>
    </lineage>
</organism>
<dbReference type="EMBL" id="FLRE01000025">
    <property type="protein sequence ID" value="SBT31918.1"/>
    <property type="molecule type" value="Genomic_DNA"/>
</dbReference>
<proteinExistence type="predicted"/>
<protein>
    <submittedName>
        <fullName evidence="2">Uncharacterized protein</fullName>
    </submittedName>
</protein>
<name>A0A1A8YK49_PLAOA</name>
<feature type="compositionally biased region" description="Basic and acidic residues" evidence="1">
    <location>
        <begin position="53"/>
        <end position="65"/>
    </location>
</feature>
<feature type="region of interest" description="Disordered" evidence="1">
    <location>
        <begin position="49"/>
        <end position="81"/>
    </location>
</feature>
<reference evidence="3" key="1">
    <citation type="submission" date="2016-05" db="EMBL/GenBank/DDBJ databases">
        <authorList>
            <person name="Naeem Raeece"/>
        </authorList>
    </citation>
    <scope>NUCLEOTIDE SEQUENCE [LARGE SCALE GENOMIC DNA]</scope>
</reference>
<accession>A0A1A8YK49</accession>
<evidence type="ECO:0000313" key="3">
    <source>
        <dbReference type="Proteomes" id="UP000078550"/>
    </source>
</evidence>
<gene>
    <name evidence="2" type="ORF">POVWA2_006840</name>
</gene>
<feature type="compositionally biased region" description="Polar residues" evidence="1">
    <location>
        <begin position="66"/>
        <end position="75"/>
    </location>
</feature>
<dbReference type="Proteomes" id="UP000078550">
    <property type="component" value="Unassembled WGS sequence"/>
</dbReference>